<feature type="domain" description="Tf2-1-like SH3-like" evidence="1">
    <location>
        <begin position="1"/>
        <end position="28"/>
    </location>
</feature>
<name>A0A392VSM4_9FABA</name>
<proteinExistence type="predicted"/>
<accession>A0A392VSM4</accession>
<dbReference type="Proteomes" id="UP000265520">
    <property type="component" value="Unassembled WGS sequence"/>
</dbReference>
<dbReference type="Pfam" id="PF24626">
    <property type="entry name" value="SH3_Tf2-1"/>
    <property type="match status" value="1"/>
</dbReference>
<sequence length="44" mass="4770">MGPVAFELYLPPESKIHPVFHVSQLKPCTAATIQPLDLPPTAVD</sequence>
<feature type="non-terminal residue" evidence="2">
    <location>
        <position position="44"/>
    </location>
</feature>
<dbReference type="InterPro" id="IPR056924">
    <property type="entry name" value="SH3_Tf2-1"/>
</dbReference>
<organism evidence="2 3">
    <name type="scientific">Trifolium medium</name>
    <dbReference type="NCBI Taxonomy" id="97028"/>
    <lineage>
        <taxon>Eukaryota</taxon>
        <taxon>Viridiplantae</taxon>
        <taxon>Streptophyta</taxon>
        <taxon>Embryophyta</taxon>
        <taxon>Tracheophyta</taxon>
        <taxon>Spermatophyta</taxon>
        <taxon>Magnoliopsida</taxon>
        <taxon>eudicotyledons</taxon>
        <taxon>Gunneridae</taxon>
        <taxon>Pentapetalae</taxon>
        <taxon>rosids</taxon>
        <taxon>fabids</taxon>
        <taxon>Fabales</taxon>
        <taxon>Fabaceae</taxon>
        <taxon>Papilionoideae</taxon>
        <taxon>50 kb inversion clade</taxon>
        <taxon>NPAAA clade</taxon>
        <taxon>Hologalegina</taxon>
        <taxon>IRL clade</taxon>
        <taxon>Trifolieae</taxon>
        <taxon>Trifolium</taxon>
    </lineage>
</organism>
<comment type="caution">
    <text evidence="2">The sequence shown here is derived from an EMBL/GenBank/DDBJ whole genome shotgun (WGS) entry which is preliminary data.</text>
</comment>
<dbReference type="EMBL" id="LXQA011225578">
    <property type="protein sequence ID" value="MCI89695.1"/>
    <property type="molecule type" value="Genomic_DNA"/>
</dbReference>
<evidence type="ECO:0000313" key="2">
    <source>
        <dbReference type="EMBL" id="MCI89695.1"/>
    </source>
</evidence>
<reference evidence="2 3" key="1">
    <citation type="journal article" date="2018" name="Front. Plant Sci.">
        <title>Red Clover (Trifolium pratense) and Zigzag Clover (T. medium) - A Picture of Genomic Similarities and Differences.</title>
        <authorList>
            <person name="Dluhosova J."/>
            <person name="Istvanek J."/>
            <person name="Nedelnik J."/>
            <person name="Repkova J."/>
        </authorList>
    </citation>
    <scope>NUCLEOTIDE SEQUENCE [LARGE SCALE GENOMIC DNA]</scope>
    <source>
        <strain evidence="3">cv. 10/8</strain>
        <tissue evidence="2">Leaf</tissue>
    </source>
</reference>
<protein>
    <recommendedName>
        <fullName evidence="1">Tf2-1-like SH3-like domain-containing protein</fullName>
    </recommendedName>
</protein>
<evidence type="ECO:0000313" key="3">
    <source>
        <dbReference type="Proteomes" id="UP000265520"/>
    </source>
</evidence>
<evidence type="ECO:0000259" key="1">
    <source>
        <dbReference type="Pfam" id="PF24626"/>
    </source>
</evidence>
<keyword evidence="3" id="KW-1185">Reference proteome</keyword>
<dbReference type="AlphaFoldDB" id="A0A392VSM4"/>